<name>A0A4S9JQY1_AURPU</name>
<dbReference type="AlphaFoldDB" id="A0A4S9JQY1"/>
<sequence>MNVADTRSRENRSDYCFIATKFEGGGRIGQGTTEGGISRLFSADLEDCPEYYQRRIESRHCIVREMFNDHIGRRAQNGNVAIDNKEKGTYPCNNFRNGPNTI</sequence>
<dbReference type="Proteomes" id="UP000306584">
    <property type="component" value="Unassembled WGS sequence"/>
</dbReference>
<reference evidence="1 2" key="1">
    <citation type="submission" date="2018-10" db="EMBL/GenBank/DDBJ databases">
        <title>Fifty Aureobasidium pullulans genomes reveal a recombining polyextremotolerant generalist.</title>
        <authorList>
            <person name="Gostincar C."/>
            <person name="Turk M."/>
            <person name="Zajc J."/>
            <person name="Gunde-Cimerman N."/>
        </authorList>
    </citation>
    <scope>NUCLEOTIDE SEQUENCE [LARGE SCALE GENOMIC DNA]</scope>
    <source>
        <strain evidence="1 2">EXF-6604</strain>
    </source>
</reference>
<evidence type="ECO:0000313" key="1">
    <source>
        <dbReference type="EMBL" id="THY03820.1"/>
    </source>
</evidence>
<organism evidence="1 2">
    <name type="scientific">Aureobasidium pullulans</name>
    <name type="common">Black yeast</name>
    <name type="synonym">Pullularia pullulans</name>
    <dbReference type="NCBI Taxonomy" id="5580"/>
    <lineage>
        <taxon>Eukaryota</taxon>
        <taxon>Fungi</taxon>
        <taxon>Dikarya</taxon>
        <taxon>Ascomycota</taxon>
        <taxon>Pezizomycotina</taxon>
        <taxon>Dothideomycetes</taxon>
        <taxon>Dothideomycetidae</taxon>
        <taxon>Dothideales</taxon>
        <taxon>Saccotheciaceae</taxon>
        <taxon>Aureobasidium</taxon>
    </lineage>
</organism>
<protein>
    <submittedName>
        <fullName evidence="1">Uncharacterized protein</fullName>
    </submittedName>
</protein>
<evidence type="ECO:0000313" key="2">
    <source>
        <dbReference type="Proteomes" id="UP000306584"/>
    </source>
</evidence>
<dbReference type="EMBL" id="QZBD01000867">
    <property type="protein sequence ID" value="THY03820.1"/>
    <property type="molecule type" value="Genomic_DNA"/>
</dbReference>
<gene>
    <name evidence="1" type="ORF">D6D01_10177</name>
</gene>
<accession>A0A4S9JQY1</accession>
<proteinExistence type="predicted"/>
<comment type="caution">
    <text evidence="1">The sequence shown here is derived from an EMBL/GenBank/DDBJ whole genome shotgun (WGS) entry which is preliminary data.</text>
</comment>